<feature type="transmembrane region" description="Helical" evidence="1">
    <location>
        <begin position="12"/>
        <end position="30"/>
    </location>
</feature>
<feature type="transmembrane region" description="Helical" evidence="1">
    <location>
        <begin position="357"/>
        <end position="377"/>
    </location>
</feature>
<comment type="caution">
    <text evidence="2">The sequence shown here is derived from an EMBL/GenBank/DDBJ whole genome shotgun (WGS) entry which is preliminary data.</text>
</comment>
<keyword evidence="1" id="KW-0472">Membrane</keyword>
<feature type="transmembrane region" description="Helical" evidence="1">
    <location>
        <begin position="268"/>
        <end position="288"/>
    </location>
</feature>
<reference evidence="2" key="1">
    <citation type="submission" date="2020-04" db="EMBL/GenBank/DDBJ databases">
        <authorList>
            <person name="Zhang T."/>
        </authorList>
    </citation>
    <scope>NUCLEOTIDE SEQUENCE</scope>
    <source>
        <strain evidence="2">HKST-UBA03</strain>
    </source>
</reference>
<organism evidence="2 3">
    <name type="scientific">candidate division WWE3 bacterium</name>
    <dbReference type="NCBI Taxonomy" id="2053526"/>
    <lineage>
        <taxon>Bacteria</taxon>
        <taxon>Katanobacteria</taxon>
    </lineage>
</organism>
<dbReference type="AlphaFoldDB" id="A0A955RQM5"/>
<feature type="transmembrane region" description="Helical" evidence="1">
    <location>
        <begin position="71"/>
        <end position="94"/>
    </location>
</feature>
<proteinExistence type="predicted"/>
<gene>
    <name evidence="2" type="ORF">KC614_00150</name>
</gene>
<accession>A0A955RQM5</accession>
<dbReference type="EMBL" id="JAGQKZ010000001">
    <property type="protein sequence ID" value="MCA9391599.1"/>
    <property type="molecule type" value="Genomic_DNA"/>
</dbReference>
<name>A0A955RQM5_UNCKA</name>
<evidence type="ECO:0000313" key="3">
    <source>
        <dbReference type="Proteomes" id="UP000751518"/>
    </source>
</evidence>
<reference evidence="2" key="2">
    <citation type="journal article" date="2021" name="Microbiome">
        <title>Successional dynamics and alternative stable states in a saline activated sludge microbial community over 9 years.</title>
        <authorList>
            <person name="Wang Y."/>
            <person name="Ye J."/>
            <person name="Ju F."/>
            <person name="Liu L."/>
            <person name="Boyd J.A."/>
            <person name="Deng Y."/>
            <person name="Parks D.H."/>
            <person name="Jiang X."/>
            <person name="Yin X."/>
            <person name="Woodcroft B.J."/>
            <person name="Tyson G.W."/>
            <person name="Hugenholtz P."/>
            <person name="Polz M.F."/>
            <person name="Zhang T."/>
        </authorList>
    </citation>
    <scope>NUCLEOTIDE SEQUENCE</scope>
    <source>
        <strain evidence="2">HKST-UBA03</strain>
    </source>
</reference>
<dbReference type="Proteomes" id="UP000751518">
    <property type="component" value="Unassembled WGS sequence"/>
</dbReference>
<keyword evidence="1" id="KW-0812">Transmembrane</keyword>
<keyword evidence="1" id="KW-1133">Transmembrane helix</keyword>
<feature type="transmembrane region" description="Helical" evidence="1">
    <location>
        <begin position="196"/>
        <end position="216"/>
    </location>
</feature>
<sequence>MNLRDRINRIDEKVILFVIMFGLSLIKGWHSPHRWTYTNYVVNYGYGFMRRGLLGTISTTILGTHAYEYEYIFYFMLILFALMVILLIVLTLQLISKDKSFITPAIIFAASPIVVFLSSEFGFLDEVGLLLILAYIFVVWNFGKRLTGLSIVVLTSFISIATILIHEGQVIMFGPVLMLTTLIFFIERATPIKKTFAALTFLAMLMFVTSVAVVRFGTLETSYVDEIEDSIRSKVNFSIASPTFSAIHWDTEEASTRTLERWTSSSRYYLLLLSALINLPTQTILLWWGKRRVGVIADKTVRRMVFAMFIITAISPYALNLVGIDMHRWNSLSVVTTFLGLMLVCRFVKDRVDTPTISFAALILFVFISAMSTNFLYNAQPVHLYPFVNLFDKLTAFFLEGARFPVLPQF</sequence>
<evidence type="ECO:0000313" key="2">
    <source>
        <dbReference type="EMBL" id="MCA9391599.1"/>
    </source>
</evidence>
<protein>
    <submittedName>
        <fullName evidence="2">Uncharacterized protein</fullName>
    </submittedName>
</protein>
<evidence type="ECO:0000256" key="1">
    <source>
        <dbReference type="SAM" id="Phobius"/>
    </source>
</evidence>
<feature type="transmembrane region" description="Helical" evidence="1">
    <location>
        <begin position="171"/>
        <end position="189"/>
    </location>
</feature>
<feature type="transmembrane region" description="Helical" evidence="1">
    <location>
        <begin position="101"/>
        <end position="117"/>
    </location>
</feature>
<feature type="transmembrane region" description="Helical" evidence="1">
    <location>
        <begin position="147"/>
        <end position="165"/>
    </location>
</feature>
<feature type="transmembrane region" description="Helical" evidence="1">
    <location>
        <begin position="300"/>
        <end position="319"/>
    </location>
</feature>
<feature type="transmembrane region" description="Helical" evidence="1">
    <location>
        <begin position="123"/>
        <end position="140"/>
    </location>
</feature>
<feature type="transmembrane region" description="Helical" evidence="1">
    <location>
        <begin position="331"/>
        <end position="348"/>
    </location>
</feature>